<feature type="compositionally biased region" description="Basic and acidic residues" evidence="1">
    <location>
        <begin position="395"/>
        <end position="406"/>
    </location>
</feature>
<name>A0A0L7LGN6_OPEBR</name>
<dbReference type="EMBL" id="JTDY01001196">
    <property type="protein sequence ID" value="KOB74575.1"/>
    <property type="molecule type" value="Genomic_DNA"/>
</dbReference>
<dbReference type="STRING" id="104452.A0A0L7LGN6"/>
<keyword evidence="3" id="KW-1185">Reference proteome</keyword>
<dbReference type="GO" id="GO:0046854">
    <property type="term" value="P:phosphatidylinositol phosphate biosynthetic process"/>
    <property type="evidence" value="ECO:0007669"/>
    <property type="project" value="TreeGrafter"/>
</dbReference>
<dbReference type="PANTHER" id="PTHR45748">
    <property type="entry name" value="1-PHOSPHATIDYLINOSITOL 3-PHOSPHATE 5-KINASE-RELATED"/>
    <property type="match status" value="1"/>
</dbReference>
<dbReference type="GO" id="GO:0000285">
    <property type="term" value="F:1-phosphatidylinositol-3-phosphate 5-kinase activity"/>
    <property type="evidence" value="ECO:0007669"/>
    <property type="project" value="TreeGrafter"/>
</dbReference>
<protein>
    <submittedName>
        <fullName evidence="2">1-phosphatidylinositol-3-phosphate 5-kinase</fullName>
    </submittedName>
</protein>
<gene>
    <name evidence="2" type="ORF">OBRU01_08937</name>
</gene>
<evidence type="ECO:0000313" key="2">
    <source>
        <dbReference type="EMBL" id="KOB74575.1"/>
    </source>
</evidence>
<evidence type="ECO:0000256" key="1">
    <source>
        <dbReference type="SAM" id="MobiDB-lite"/>
    </source>
</evidence>
<dbReference type="AlphaFoldDB" id="A0A0L7LGN6"/>
<dbReference type="Proteomes" id="UP000037510">
    <property type="component" value="Unassembled WGS sequence"/>
</dbReference>
<organism evidence="2 3">
    <name type="scientific">Operophtera brumata</name>
    <name type="common">Winter moth</name>
    <name type="synonym">Phalaena brumata</name>
    <dbReference type="NCBI Taxonomy" id="104452"/>
    <lineage>
        <taxon>Eukaryota</taxon>
        <taxon>Metazoa</taxon>
        <taxon>Ecdysozoa</taxon>
        <taxon>Arthropoda</taxon>
        <taxon>Hexapoda</taxon>
        <taxon>Insecta</taxon>
        <taxon>Pterygota</taxon>
        <taxon>Neoptera</taxon>
        <taxon>Endopterygota</taxon>
        <taxon>Lepidoptera</taxon>
        <taxon>Glossata</taxon>
        <taxon>Ditrysia</taxon>
        <taxon>Geometroidea</taxon>
        <taxon>Geometridae</taxon>
        <taxon>Larentiinae</taxon>
        <taxon>Operophtera</taxon>
    </lineage>
</organism>
<evidence type="ECO:0000313" key="3">
    <source>
        <dbReference type="Proteomes" id="UP000037510"/>
    </source>
</evidence>
<dbReference type="PANTHER" id="PTHR45748:SF7">
    <property type="entry name" value="1-PHOSPHATIDYLINOSITOL 3-PHOSPHATE 5-KINASE-RELATED"/>
    <property type="match status" value="1"/>
</dbReference>
<feature type="region of interest" description="Disordered" evidence="1">
    <location>
        <begin position="49"/>
        <end position="71"/>
    </location>
</feature>
<sequence>MEKYDTSQLTEFPRFEAESTQSGVSTFFTKLWKLPLFTPTEGGEIAQIKSSADETQDGPSTADQSKKENEVLTSEVPTYAHELEVRSLPNVVRRIASLIASGSGVKFPDNKEQTSKSENFVFARDQEERSEVRSSSKETLQDVFQQLSYTLPTQQHRVQATMICQNLLSSGYMECVTELPHFADYALYRPITATARDDEDDDDESEERSRLVESVSSYCLDLNLGESSARLIKTPKTGPTESKPECKAISTWGEEHLRLLMRQWVARAGLPPAWLDALYPLCAQAADIIVPDGTKTLMVLEGCPESQLACCILLRGGSVHELIRVKKIVKFMLLACYNWKLEKAFLADIEAVLPEPGMTFEDETIDSEINKTEAKDTEVNDEKDLENDLKDDEIPEKGDFIDDPLQRPKSYPRKTENLSCGVPIKDFSDPLRSTLSVDDDVWCADDVVLSMSPSVLIPAPYLETEAGRRCPLRGNFHAPLLRTPAAAIVTMEMYGRHDISLGAFLEKYCFNADYKCNPATCHVPMNQHVRRSVIPYFTFIHIM</sequence>
<keyword evidence="2" id="KW-0418">Kinase</keyword>
<dbReference type="GO" id="GO:0010008">
    <property type="term" value="C:endosome membrane"/>
    <property type="evidence" value="ECO:0007669"/>
    <property type="project" value="TreeGrafter"/>
</dbReference>
<reference evidence="2 3" key="1">
    <citation type="journal article" date="2015" name="Genome Biol. Evol.">
        <title>The genome of winter moth (Operophtera brumata) provides a genomic perspective on sexual dimorphism and phenology.</title>
        <authorList>
            <person name="Derks M.F."/>
            <person name="Smit S."/>
            <person name="Salis L."/>
            <person name="Schijlen E."/>
            <person name="Bossers A."/>
            <person name="Mateman C."/>
            <person name="Pijl A.S."/>
            <person name="de Ridder D."/>
            <person name="Groenen M.A."/>
            <person name="Visser M.E."/>
            <person name="Megens H.J."/>
        </authorList>
    </citation>
    <scope>NUCLEOTIDE SEQUENCE [LARGE SCALE GENOMIC DNA]</scope>
    <source>
        <strain evidence="2">WM2013NL</strain>
        <tissue evidence="2">Head and thorax</tissue>
    </source>
</reference>
<keyword evidence="2" id="KW-0808">Transferase</keyword>
<feature type="region of interest" description="Disordered" evidence="1">
    <location>
        <begin position="363"/>
        <end position="406"/>
    </location>
</feature>
<feature type="compositionally biased region" description="Basic and acidic residues" evidence="1">
    <location>
        <begin position="368"/>
        <end position="388"/>
    </location>
</feature>
<comment type="caution">
    <text evidence="2">The sequence shown here is derived from an EMBL/GenBank/DDBJ whole genome shotgun (WGS) entry which is preliminary data.</text>
</comment>
<accession>A0A0L7LGN6</accession>
<proteinExistence type="predicted"/>